<dbReference type="PANTHER" id="PTHR46723:SF1">
    <property type="entry name" value="LEUCINE-RICH REPEAT AND IQ DOMAIN-CONTAINING PROTEIN 3"/>
    <property type="match status" value="1"/>
</dbReference>
<dbReference type="OrthoDB" id="676979at2759"/>
<keyword evidence="3" id="KW-1185">Reference proteome</keyword>
<organism evidence="2 3">
    <name type="scientific">Bugula neritina</name>
    <name type="common">Brown bryozoan</name>
    <name type="synonym">Sertularia neritina</name>
    <dbReference type="NCBI Taxonomy" id="10212"/>
    <lineage>
        <taxon>Eukaryota</taxon>
        <taxon>Metazoa</taxon>
        <taxon>Spiralia</taxon>
        <taxon>Lophotrochozoa</taxon>
        <taxon>Bryozoa</taxon>
        <taxon>Gymnolaemata</taxon>
        <taxon>Cheilostomatida</taxon>
        <taxon>Flustrina</taxon>
        <taxon>Buguloidea</taxon>
        <taxon>Bugulidae</taxon>
        <taxon>Bugula</taxon>
    </lineage>
</organism>
<gene>
    <name evidence="2" type="ORF">EB796_001924</name>
</gene>
<proteinExistence type="predicted"/>
<evidence type="ECO:0000313" key="3">
    <source>
        <dbReference type="Proteomes" id="UP000593567"/>
    </source>
</evidence>
<protein>
    <submittedName>
        <fullName evidence="2">LRRIQ3</fullName>
    </submittedName>
</protein>
<dbReference type="Proteomes" id="UP000593567">
    <property type="component" value="Unassembled WGS sequence"/>
</dbReference>
<dbReference type="EMBL" id="VXIV02000212">
    <property type="protein sequence ID" value="KAF6039772.1"/>
    <property type="molecule type" value="Genomic_DNA"/>
</dbReference>
<dbReference type="PANTHER" id="PTHR46723">
    <property type="entry name" value="LEUCINE-RICH REPEAT AND IQ DOMAIN-CONTAINING PROTEIN 3"/>
    <property type="match status" value="1"/>
</dbReference>
<dbReference type="AlphaFoldDB" id="A0A7J7KNP0"/>
<comment type="caution">
    <text evidence="2">The sequence shown here is derived from an EMBL/GenBank/DDBJ whole genome shotgun (WGS) entry which is preliminary data.</text>
</comment>
<reference evidence="2" key="1">
    <citation type="submission" date="2020-06" db="EMBL/GenBank/DDBJ databases">
        <title>Draft genome of Bugula neritina, a colonial animal packing powerful symbionts and potential medicines.</title>
        <authorList>
            <person name="Rayko M."/>
        </authorList>
    </citation>
    <scope>NUCLEOTIDE SEQUENCE [LARGE SCALE GENOMIC DNA]</scope>
    <source>
        <strain evidence="2">Kwan_BN1</strain>
    </source>
</reference>
<evidence type="ECO:0000256" key="1">
    <source>
        <dbReference type="SAM" id="MobiDB-lite"/>
    </source>
</evidence>
<evidence type="ECO:0000313" key="2">
    <source>
        <dbReference type="EMBL" id="KAF6039772.1"/>
    </source>
</evidence>
<sequence>MRETMETKEKGLIKEIDKSLIRREKLKMYRKQREAELSFSQNFATQQTSVSKALIRHDRQLKTDRRLQSNTEKVEAMKDLEREQQEIVKKYLQHRKMLRQTENSMARAALDTKMLQDVNDRIYEAKSRIDHLKSKEAQAKYFTTLPQSLLAVPDLPLPMQSQNTAVKIAEAIETSRLNKGVSVNPPPPTATKGLPVMSTVQL</sequence>
<dbReference type="InterPro" id="IPR052859">
    <property type="entry name" value="LRR-IQ_domain_protein"/>
</dbReference>
<feature type="region of interest" description="Disordered" evidence="1">
    <location>
        <begin position="179"/>
        <end position="202"/>
    </location>
</feature>
<name>A0A7J7KNP0_BUGNE</name>
<accession>A0A7J7KNP0</accession>